<dbReference type="STRING" id="529884.Rhola_00013320"/>
<keyword evidence="5" id="KW-0762">Sugar transport</keyword>
<dbReference type="Proteomes" id="UP000067708">
    <property type="component" value="Chromosome"/>
</dbReference>
<feature type="chain" id="PRO_5001583635" evidence="3">
    <location>
        <begin position="28"/>
        <end position="327"/>
    </location>
</feature>
<dbReference type="Gene3D" id="3.40.50.2300">
    <property type="match status" value="2"/>
</dbReference>
<dbReference type="Pfam" id="PF13407">
    <property type="entry name" value="Peripla_BP_4"/>
    <property type="match status" value="1"/>
</dbReference>
<dbReference type="PANTHER" id="PTHR30036">
    <property type="entry name" value="D-XYLOSE-BINDING PERIPLASMIC PROTEIN"/>
    <property type="match status" value="1"/>
</dbReference>
<dbReference type="GO" id="GO:0030288">
    <property type="term" value="C:outer membrane-bounded periplasmic space"/>
    <property type="evidence" value="ECO:0007669"/>
    <property type="project" value="TreeGrafter"/>
</dbReference>
<organism evidence="5 6">
    <name type="scientific">Rhodoluna lacicola</name>
    <dbReference type="NCBI Taxonomy" id="529884"/>
    <lineage>
        <taxon>Bacteria</taxon>
        <taxon>Bacillati</taxon>
        <taxon>Actinomycetota</taxon>
        <taxon>Actinomycetes</taxon>
        <taxon>Micrococcales</taxon>
        <taxon>Microbacteriaceae</taxon>
        <taxon>Luna cluster</taxon>
        <taxon>Luna-1 subcluster</taxon>
        <taxon>Rhodoluna</taxon>
    </lineage>
</organism>
<dbReference type="EMBL" id="CP007490">
    <property type="protein sequence ID" value="AIC48121.1"/>
    <property type="molecule type" value="Genomic_DNA"/>
</dbReference>
<dbReference type="AlphaFoldDB" id="A0A060JE47"/>
<keyword evidence="3" id="KW-0732">Signal</keyword>
<sequence length="327" mass="32845">MKISRSVKIAAAVAASALALTGINASAATAAGEKVYVIGGMPSDPFWSVVKRGAESAAEAVKDAGGTVTWLGPQNYDNLGPDAGKLVDNAIAAGATAIVVADWVPAAENAAIKRAVKKGISVVHYNAGGVKEAKNTGALAYVGSDDYLAGVAGGKYFASKGAKNILCVNTVPGSANQEARCKGVADGAKGKAKAKQLPLPSSNFGNPTAVSNAVKAALTKDKTIDAVVTIGVQDADSSAAAIKASGSKAKLGTFDLSENVLARIAAGTQAFAIDQQPWLQGYLATSMAWQHAQYGILPASNPVLTGPAIVDKSNVAKVSAGVKAGVR</sequence>
<dbReference type="SUPFAM" id="SSF53822">
    <property type="entry name" value="Periplasmic binding protein-like I"/>
    <property type="match status" value="1"/>
</dbReference>
<evidence type="ECO:0000313" key="5">
    <source>
        <dbReference type="EMBL" id="AIC48121.1"/>
    </source>
</evidence>
<evidence type="ECO:0000256" key="2">
    <source>
        <dbReference type="ARBA" id="ARBA00007639"/>
    </source>
</evidence>
<gene>
    <name evidence="5" type="ORF">Rhola_00013320</name>
</gene>
<dbReference type="GO" id="GO:0030246">
    <property type="term" value="F:carbohydrate binding"/>
    <property type="evidence" value="ECO:0007669"/>
    <property type="project" value="TreeGrafter"/>
</dbReference>
<dbReference type="RefSeq" id="WP_038503322.1">
    <property type="nucleotide sequence ID" value="NZ_CP007490.1"/>
</dbReference>
<dbReference type="InterPro" id="IPR028082">
    <property type="entry name" value="Peripla_BP_I"/>
</dbReference>
<dbReference type="PATRIC" id="fig|529884.3.peg.1289"/>
<accession>A0A060JE47</accession>
<dbReference type="PANTHER" id="PTHR30036:SF7">
    <property type="entry name" value="ABC TRANSPORTER PERIPLASMIC-BINDING PROTEIN YPHF"/>
    <property type="match status" value="1"/>
</dbReference>
<dbReference type="InterPro" id="IPR050555">
    <property type="entry name" value="Bact_Solute-Bind_Prot2"/>
</dbReference>
<reference evidence="5 6" key="1">
    <citation type="journal article" date="2014" name="Int. J. Syst. Evol. Microbiol.">
        <title>Rhodoluna lacicola gen. nov., sp. nov., a planktonic freshwater bacterium with stream-lined genome.</title>
        <authorList>
            <person name="Hahn M."/>
            <person name="Schmidt J."/>
            <person name="Taipale S.J."/>
            <person name="Doolittle W.F."/>
            <person name="Koll U."/>
        </authorList>
    </citation>
    <scope>NUCLEOTIDE SEQUENCE [LARGE SCALE GENOMIC DNA]</scope>
    <source>
        <strain evidence="5 6">MWH-Ta8</strain>
    </source>
</reference>
<comment type="similarity">
    <text evidence="2">Belongs to the bacterial solute-binding protein 2 family.</text>
</comment>
<dbReference type="eggNOG" id="COG1879">
    <property type="taxonomic scope" value="Bacteria"/>
</dbReference>
<proteinExistence type="inferred from homology"/>
<dbReference type="InterPro" id="IPR025997">
    <property type="entry name" value="SBP_2_dom"/>
</dbReference>
<evidence type="ECO:0000256" key="1">
    <source>
        <dbReference type="ARBA" id="ARBA00004196"/>
    </source>
</evidence>
<keyword evidence="6" id="KW-1185">Reference proteome</keyword>
<evidence type="ECO:0000259" key="4">
    <source>
        <dbReference type="Pfam" id="PF13407"/>
    </source>
</evidence>
<dbReference type="HOGENOM" id="CLU_037628_3_5_11"/>
<evidence type="ECO:0000313" key="6">
    <source>
        <dbReference type="Proteomes" id="UP000067708"/>
    </source>
</evidence>
<dbReference type="OrthoDB" id="257716at2"/>
<evidence type="ECO:0000256" key="3">
    <source>
        <dbReference type="SAM" id="SignalP"/>
    </source>
</evidence>
<dbReference type="KEGG" id="rla:Rhola_00013320"/>
<protein>
    <submittedName>
        <fullName evidence="5">ABC-type sugar transport system, periplasmic component</fullName>
    </submittedName>
</protein>
<feature type="signal peptide" evidence="3">
    <location>
        <begin position="1"/>
        <end position="27"/>
    </location>
</feature>
<dbReference type="CDD" id="cd06312">
    <property type="entry name" value="PBP1_ABC_sugar_binding-like"/>
    <property type="match status" value="1"/>
</dbReference>
<comment type="subcellular location">
    <subcellularLocation>
        <location evidence="1">Cell envelope</location>
    </subcellularLocation>
</comment>
<keyword evidence="5" id="KW-0813">Transport</keyword>
<feature type="domain" description="Periplasmic binding protein" evidence="4">
    <location>
        <begin position="41"/>
        <end position="293"/>
    </location>
</feature>
<name>A0A060JE47_9MICO</name>